<feature type="transmembrane region" description="Helical" evidence="6">
    <location>
        <begin position="88"/>
        <end position="108"/>
    </location>
</feature>
<dbReference type="GO" id="GO:0005886">
    <property type="term" value="C:plasma membrane"/>
    <property type="evidence" value="ECO:0007669"/>
    <property type="project" value="UniProtKB-SubCell"/>
</dbReference>
<evidence type="ECO:0000256" key="1">
    <source>
        <dbReference type="ARBA" id="ARBA00004651"/>
    </source>
</evidence>
<evidence type="ECO:0000256" key="5">
    <source>
        <dbReference type="ARBA" id="ARBA00023136"/>
    </source>
</evidence>
<feature type="transmembrane region" description="Helical" evidence="6">
    <location>
        <begin position="120"/>
        <end position="140"/>
    </location>
</feature>
<keyword evidence="5 6" id="KW-0472">Membrane</keyword>
<feature type="transmembrane region" description="Helical" evidence="6">
    <location>
        <begin position="20"/>
        <end position="39"/>
    </location>
</feature>
<evidence type="ECO:0000256" key="2">
    <source>
        <dbReference type="ARBA" id="ARBA00022475"/>
    </source>
</evidence>
<accession>K9H3L2</accession>
<keyword evidence="4 6" id="KW-1133">Transmembrane helix</keyword>
<evidence type="ECO:0000256" key="3">
    <source>
        <dbReference type="ARBA" id="ARBA00022692"/>
    </source>
</evidence>
<organism evidence="7 8">
    <name type="scientific">Caenispirillum salinarum AK4</name>
    <dbReference type="NCBI Taxonomy" id="1238182"/>
    <lineage>
        <taxon>Bacteria</taxon>
        <taxon>Pseudomonadati</taxon>
        <taxon>Pseudomonadota</taxon>
        <taxon>Alphaproteobacteria</taxon>
        <taxon>Rhodospirillales</taxon>
        <taxon>Novispirillaceae</taxon>
        <taxon>Caenispirillum</taxon>
    </lineage>
</organism>
<name>K9H3L2_9PROT</name>
<dbReference type="AlphaFoldDB" id="K9H3L2"/>
<gene>
    <name evidence="7" type="ORF">C882_1708</name>
</gene>
<dbReference type="RefSeq" id="WP_009538697.1">
    <property type="nucleotide sequence ID" value="NZ_ANHY01000002.1"/>
</dbReference>
<comment type="subcellular location">
    <subcellularLocation>
        <location evidence="1">Cell membrane</location>
        <topology evidence="1">Multi-pass membrane protein</topology>
    </subcellularLocation>
</comment>
<reference evidence="7 8" key="1">
    <citation type="journal article" date="2013" name="Genome Announc.">
        <title>Draft Genome Sequence of an Alphaproteobacterium, Caenispirillum salinarum AK4(T), Isolated from a Solar Saltern.</title>
        <authorList>
            <person name="Khatri I."/>
            <person name="Singh A."/>
            <person name="Korpole S."/>
            <person name="Pinnaka A.K."/>
            <person name="Subramanian S."/>
        </authorList>
    </citation>
    <scope>NUCLEOTIDE SEQUENCE [LARGE SCALE GENOMIC DNA]</scope>
    <source>
        <strain evidence="7 8">AK4</strain>
    </source>
</reference>
<feature type="transmembrane region" description="Helical" evidence="6">
    <location>
        <begin position="59"/>
        <end position="76"/>
    </location>
</feature>
<evidence type="ECO:0000313" key="7">
    <source>
        <dbReference type="EMBL" id="EKV32870.1"/>
    </source>
</evidence>
<protein>
    <recommendedName>
        <fullName evidence="9">Phosphate-starvation-inducible E</fullName>
    </recommendedName>
</protein>
<evidence type="ECO:0000256" key="4">
    <source>
        <dbReference type="ARBA" id="ARBA00022989"/>
    </source>
</evidence>
<keyword evidence="2" id="KW-1003">Cell membrane</keyword>
<evidence type="ECO:0000256" key="6">
    <source>
        <dbReference type="SAM" id="Phobius"/>
    </source>
</evidence>
<evidence type="ECO:0008006" key="9">
    <source>
        <dbReference type="Google" id="ProtNLM"/>
    </source>
</evidence>
<dbReference type="eggNOG" id="COG3431">
    <property type="taxonomic scope" value="Bacteria"/>
</dbReference>
<comment type="caution">
    <text evidence="7">The sequence shown here is derived from an EMBL/GenBank/DDBJ whole genome shotgun (WGS) entry which is preliminary data.</text>
</comment>
<dbReference type="Pfam" id="PF06146">
    <property type="entry name" value="PsiE"/>
    <property type="match status" value="1"/>
</dbReference>
<dbReference type="EMBL" id="ANHY01000002">
    <property type="protein sequence ID" value="EKV32870.1"/>
    <property type="molecule type" value="Genomic_DNA"/>
</dbReference>
<sequence>MTGGRTRKASRGYSAFERIIAWLLLIGMGGVILLATGNFLRAVLETALGWETGWDYRTFQALFDGILAAVIALELAHSVQQMAEGQKGLVQVRTVILIGVLAVVRKLIVLEIEDTTGTFLMGLGVAVLALGAVYALILWVEGKVAPQPPPITPGEREEE</sequence>
<dbReference type="STRING" id="1238182.C882_1708"/>
<keyword evidence="3 6" id="KW-0812">Transmembrane</keyword>
<keyword evidence="8" id="KW-1185">Reference proteome</keyword>
<dbReference type="InterPro" id="IPR020948">
    <property type="entry name" value="P_starv_induced_PsiE-like"/>
</dbReference>
<evidence type="ECO:0000313" key="8">
    <source>
        <dbReference type="Proteomes" id="UP000009881"/>
    </source>
</evidence>
<dbReference type="Proteomes" id="UP000009881">
    <property type="component" value="Unassembled WGS sequence"/>
</dbReference>
<proteinExistence type="predicted"/>